<feature type="domain" description="Alanine racemase C-terminal" evidence="8">
    <location>
        <begin position="256"/>
        <end position="384"/>
    </location>
</feature>
<evidence type="ECO:0000259" key="8">
    <source>
        <dbReference type="SMART" id="SM01005"/>
    </source>
</evidence>
<evidence type="ECO:0000256" key="1">
    <source>
        <dbReference type="ARBA" id="ARBA00000316"/>
    </source>
</evidence>
<dbReference type="PANTHER" id="PTHR30511">
    <property type="entry name" value="ALANINE RACEMASE"/>
    <property type="match status" value="1"/>
</dbReference>
<evidence type="ECO:0000256" key="2">
    <source>
        <dbReference type="ARBA" id="ARBA00001933"/>
    </source>
</evidence>
<dbReference type="InterPro" id="IPR001608">
    <property type="entry name" value="Ala_racemase_N"/>
</dbReference>
<comment type="cofactor">
    <cofactor evidence="2 5 6">
        <name>pyridoxal 5'-phosphate</name>
        <dbReference type="ChEBI" id="CHEBI:597326"/>
    </cofactor>
</comment>
<dbReference type="InterPro" id="IPR029066">
    <property type="entry name" value="PLP-binding_barrel"/>
</dbReference>
<feature type="binding site" evidence="5 7">
    <location>
        <position position="146"/>
    </location>
    <ligand>
        <name>substrate</name>
    </ligand>
</feature>
<dbReference type="PROSITE" id="PS00395">
    <property type="entry name" value="ALANINE_RACEMASE"/>
    <property type="match status" value="1"/>
</dbReference>
<keyword evidence="10" id="KW-1185">Reference proteome</keyword>
<feature type="active site" description="Proton acceptor; specific for L-alanine" evidence="5">
    <location>
        <position position="277"/>
    </location>
</feature>
<feature type="binding site" evidence="5 7">
    <location>
        <position position="325"/>
    </location>
    <ligand>
        <name>substrate</name>
    </ligand>
</feature>
<evidence type="ECO:0000313" key="10">
    <source>
        <dbReference type="Proteomes" id="UP000199689"/>
    </source>
</evidence>
<dbReference type="GeneID" id="87756581"/>
<dbReference type="RefSeq" id="WP_091365571.1">
    <property type="nucleotide sequence ID" value="NZ_FMXA01000033.1"/>
</dbReference>
<dbReference type="GO" id="GO:0005829">
    <property type="term" value="C:cytosol"/>
    <property type="evidence" value="ECO:0007669"/>
    <property type="project" value="TreeGrafter"/>
</dbReference>
<dbReference type="Proteomes" id="UP000199689">
    <property type="component" value="Unassembled WGS sequence"/>
</dbReference>
<dbReference type="UniPathway" id="UPA00042">
    <property type="reaction ID" value="UER00497"/>
</dbReference>
<dbReference type="GO" id="GO:0008784">
    <property type="term" value="F:alanine racemase activity"/>
    <property type="evidence" value="ECO:0007669"/>
    <property type="project" value="UniProtKB-UniRule"/>
</dbReference>
<evidence type="ECO:0000313" key="9">
    <source>
        <dbReference type="EMBL" id="SDA61293.1"/>
    </source>
</evidence>
<feature type="modified residue" description="N6-(pyridoxal phosphate)lysine" evidence="5 6">
    <location>
        <position position="47"/>
    </location>
</feature>
<accession>A0A1G5WT42</accession>
<comment type="catalytic activity">
    <reaction evidence="1 5">
        <text>L-alanine = D-alanine</text>
        <dbReference type="Rhea" id="RHEA:20249"/>
        <dbReference type="ChEBI" id="CHEBI:57416"/>
        <dbReference type="ChEBI" id="CHEBI:57972"/>
        <dbReference type="EC" id="5.1.1.1"/>
    </reaction>
</comment>
<dbReference type="GO" id="GO:0030632">
    <property type="term" value="P:D-alanine biosynthetic process"/>
    <property type="evidence" value="ECO:0007669"/>
    <property type="project" value="UniProtKB-UniRule"/>
</dbReference>
<dbReference type="EC" id="5.1.1.1" evidence="5"/>
<dbReference type="PRINTS" id="PR00992">
    <property type="entry name" value="ALARACEMASE"/>
</dbReference>
<proteinExistence type="inferred from homology"/>
<dbReference type="NCBIfam" id="TIGR00492">
    <property type="entry name" value="alr"/>
    <property type="match status" value="1"/>
</dbReference>
<organism evidence="9 10">
    <name type="scientific">Allisonella histaminiformans</name>
    <dbReference type="NCBI Taxonomy" id="209880"/>
    <lineage>
        <taxon>Bacteria</taxon>
        <taxon>Bacillati</taxon>
        <taxon>Bacillota</taxon>
        <taxon>Negativicutes</taxon>
        <taxon>Veillonellales</taxon>
        <taxon>Veillonellaceae</taxon>
        <taxon>Allisonella</taxon>
    </lineage>
</organism>
<dbReference type="Pfam" id="PF01168">
    <property type="entry name" value="Ala_racemase_N"/>
    <property type="match status" value="1"/>
</dbReference>
<feature type="active site" description="Proton acceptor; specific for D-alanine" evidence="5">
    <location>
        <position position="47"/>
    </location>
</feature>
<dbReference type="HAMAP" id="MF_01201">
    <property type="entry name" value="Ala_racemase"/>
    <property type="match status" value="1"/>
</dbReference>
<comment type="pathway">
    <text evidence="5">Amino-acid biosynthesis; D-alanine biosynthesis; D-alanine from L-alanine: step 1/1.</text>
</comment>
<comment type="function">
    <text evidence="5">Catalyzes the interconversion of L-alanine and D-alanine. May also act on other amino acids.</text>
</comment>
<reference evidence="9 10" key="1">
    <citation type="submission" date="2016-10" db="EMBL/GenBank/DDBJ databases">
        <authorList>
            <person name="de Groot N.N."/>
        </authorList>
    </citation>
    <scope>NUCLEOTIDE SEQUENCE [LARGE SCALE GENOMIC DNA]</scope>
    <source>
        <strain evidence="9 10">DSM 15230</strain>
    </source>
</reference>
<dbReference type="GO" id="GO:0009252">
    <property type="term" value="P:peptidoglycan biosynthetic process"/>
    <property type="evidence" value="ECO:0007669"/>
    <property type="project" value="TreeGrafter"/>
</dbReference>
<keyword evidence="3 5" id="KW-0663">Pyridoxal phosphate</keyword>
<evidence type="ECO:0000256" key="7">
    <source>
        <dbReference type="PIRSR" id="PIRSR600821-52"/>
    </source>
</evidence>
<dbReference type="InterPro" id="IPR009006">
    <property type="entry name" value="Ala_racemase/Decarboxylase_C"/>
</dbReference>
<dbReference type="Gene3D" id="3.20.20.10">
    <property type="entry name" value="Alanine racemase"/>
    <property type="match status" value="1"/>
</dbReference>
<keyword evidence="4 5" id="KW-0413">Isomerase</keyword>
<sequence>MIDANSTTENFTRRALWAQIDLDAAAHNMRVIRKHVGPDVRIAAVVKANAYGHGAVELARVFAENGADCFAVSSLDEGVELRRYAGITKDIFILGHTDGRRTEELLAYHIEPAVFNLKNAEYYSEEASRLGQTLQVHIAIDTGMSRVGFLPSEETIEAIKKIASLPRIEIRGIFTHFATADEKDKTFTHEQFKRFMWVCTRLENEGVHIPIRHCCNSAATLEMPEYHLDMVRPGIIQYGCEPSPDVPMEKFDFRPVMSLRCCAAHIKLIDKGATVSYGRHFTCDQRRKIAVLPVGYADGYMRILSGKVDVLFHGHRVPQIGNICMDQCMIDITGEANCRSGDEVVLFGRQGNQFIPVEELADAAGTINYEILCNIGRRVPRVYIRNGKVVDREEYLFDKSI</sequence>
<dbReference type="OrthoDB" id="9813814at2"/>
<evidence type="ECO:0000256" key="6">
    <source>
        <dbReference type="PIRSR" id="PIRSR600821-50"/>
    </source>
</evidence>
<dbReference type="InterPro" id="IPR000821">
    <property type="entry name" value="Ala_racemase"/>
</dbReference>
<dbReference type="Pfam" id="PF00842">
    <property type="entry name" value="Ala_racemase_C"/>
    <property type="match status" value="1"/>
</dbReference>
<name>A0A1G5WT42_9FIRM</name>
<gene>
    <name evidence="9" type="ORF">SAMN02910343_01597</name>
</gene>
<dbReference type="EMBL" id="FMXA01000033">
    <property type="protein sequence ID" value="SDA61293.1"/>
    <property type="molecule type" value="Genomic_DNA"/>
</dbReference>
<comment type="similarity">
    <text evidence="5">Belongs to the alanine racemase family.</text>
</comment>
<protein>
    <recommendedName>
        <fullName evidence="5">Alanine racemase</fullName>
        <ecNumber evidence="5">5.1.1.1</ecNumber>
    </recommendedName>
</protein>
<dbReference type="FunFam" id="3.20.20.10:FF:000002">
    <property type="entry name" value="Alanine racemase"/>
    <property type="match status" value="1"/>
</dbReference>
<dbReference type="AlphaFoldDB" id="A0A1G5WT42"/>
<dbReference type="FunFam" id="2.40.37.10:FF:000006">
    <property type="entry name" value="Alanine racemase"/>
    <property type="match status" value="1"/>
</dbReference>
<evidence type="ECO:0000256" key="3">
    <source>
        <dbReference type="ARBA" id="ARBA00022898"/>
    </source>
</evidence>
<dbReference type="InterPro" id="IPR020622">
    <property type="entry name" value="Ala_racemase_pyridoxalP-BS"/>
</dbReference>
<dbReference type="InterPro" id="IPR011079">
    <property type="entry name" value="Ala_racemase_C"/>
</dbReference>
<dbReference type="SMART" id="SM01005">
    <property type="entry name" value="Ala_racemase_C"/>
    <property type="match status" value="1"/>
</dbReference>
<dbReference type="STRING" id="209880.SAMN02910343_01597"/>
<dbReference type="SUPFAM" id="SSF51419">
    <property type="entry name" value="PLP-binding barrel"/>
    <property type="match status" value="1"/>
</dbReference>
<dbReference type="Gene3D" id="2.40.37.10">
    <property type="entry name" value="Lyase, Ornithine Decarboxylase, Chain A, domain 1"/>
    <property type="match status" value="1"/>
</dbReference>
<evidence type="ECO:0000256" key="4">
    <source>
        <dbReference type="ARBA" id="ARBA00023235"/>
    </source>
</evidence>
<dbReference type="SUPFAM" id="SSF50621">
    <property type="entry name" value="Alanine racemase C-terminal domain-like"/>
    <property type="match status" value="1"/>
</dbReference>
<dbReference type="GO" id="GO:0030170">
    <property type="term" value="F:pyridoxal phosphate binding"/>
    <property type="evidence" value="ECO:0007669"/>
    <property type="project" value="UniProtKB-UniRule"/>
</dbReference>
<dbReference type="CDD" id="cd00430">
    <property type="entry name" value="PLPDE_III_AR"/>
    <property type="match status" value="1"/>
</dbReference>
<evidence type="ECO:0000256" key="5">
    <source>
        <dbReference type="HAMAP-Rule" id="MF_01201"/>
    </source>
</evidence>
<dbReference type="PANTHER" id="PTHR30511:SF0">
    <property type="entry name" value="ALANINE RACEMASE, CATABOLIC-RELATED"/>
    <property type="match status" value="1"/>
</dbReference>